<evidence type="ECO:0000313" key="1">
    <source>
        <dbReference type="EMBL" id="EGP68752.1"/>
    </source>
</evidence>
<organism evidence="1 2">
    <name type="scientific">Streptococcus mitis SK1080</name>
    <dbReference type="NCBI Taxonomy" id="1008453"/>
    <lineage>
        <taxon>Bacteria</taxon>
        <taxon>Bacillati</taxon>
        <taxon>Bacillota</taxon>
        <taxon>Bacilli</taxon>
        <taxon>Lactobacillales</taxon>
        <taxon>Streptococcaceae</taxon>
        <taxon>Streptococcus</taxon>
        <taxon>Streptococcus mitis group</taxon>
    </lineage>
</organism>
<sequence>MNAKQKLKNKHVHLSKVMESRLSKIFSSKETKFLCISQLNDLIGQHM</sequence>
<gene>
    <name evidence="1" type="ORF">HMPREF9957_1160</name>
</gene>
<accession>F9HMJ1</accession>
<reference evidence="1 2" key="1">
    <citation type="submission" date="2011-05" db="EMBL/GenBank/DDBJ databases">
        <authorList>
            <person name="Durkin A.S."/>
            <person name="Radune D."/>
            <person name="Hostetler J."/>
            <person name="Torralba M."/>
            <person name="Gillis M."/>
            <person name="Methe B."/>
            <person name="Sutton G."/>
            <person name="Nelson K.E."/>
        </authorList>
    </citation>
    <scope>NUCLEOTIDE SEQUENCE [LARGE SCALE GENOMIC DNA]</scope>
    <source>
        <strain evidence="1 2">SK1080</strain>
    </source>
</reference>
<evidence type="ECO:0000313" key="2">
    <source>
        <dbReference type="Proteomes" id="UP000004568"/>
    </source>
</evidence>
<dbReference type="Proteomes" id="UP000004568">
    <property type="component" value="Unassembled WGS sequence"/>
</dbReference>
<protein>
    <submittedName>
        <fullName evidence="1">Uncharacterized protein</fullName>
    </submittedName>
</protein>
<dbReference type="EMBL" id="AFQV01000018">
    <property type="protein sequence ID" value="EGP68752.1"/>
    <property type="molecule type" value="Genomic_DNA"/>
</dbReference>
<comment type="caution">
    <text evidence="1">The sequence shown here is derived from an EMBL/GenBank/DDBJ whole genome shotgun (WGS) entry which is preliminary data.</text>
</comment>
<name>F9HMJ1_STRMT</name>
<proteinExistence type="predicted"/>
<dbReference type="AlphaFoldDB" id="F9HMJ1"/>